<keyword evidence="2" id="KW-0472">Membrane</keyword>
<proteinExistence type="predicted"/>
<dbReference type="Proteomes" id="UP000754226">
    <property type="component" value="Unassembled WGS sequence"/>
</dbReference>
<dbReference type="Pfam" id="PF11283">
    <property type="entry name" value="DUF3084"/>
    <property type="match status" value="1"/>
</dbReference>
<feature type="coiled-coil region" evidence="1">
    <location>
        <begin position="77"/>
        <end position="195"/>
    </location>
</feature>
<evidence type="ECO:0000313" key="3">
    <source>
        <dbReference type="EMBL" id="MBS5519023.1"/>
    </source>
</evidence>
<sequence>MLGIVLILVLALMGGLIAYLGDKLGSKIGKKRLSLFGLRPHDTSVLMTIISGILVAAMTMGVLTVSSKEVRTALFGMKKLQEELRTLTASRDDAKRELSAQSTTIKELDRQIGEAQKALTQAKSEKEAAEAQMEEARSSLASMQAQYEEASQRLEAAQRQAAEAEKARDNLKRDVKDLEEQARKLRENIVTIREGNVVFRSGEILFSGSLQGGLNKEDTQKEMEAFLNAANHAVGERVGTPPGTPVIWLSKDSVEQTARELSQQKGTMYVRLCAAGNILSGEVVVSRLEMTPNTIVYHNGDTILRQTITVKPNTEQVDLALMAFLKDVNRMAQAGGVIPDPLTGKVGAISSSDLVRASEHISELGGHVTITAKAKQDVTVAGPVVLEFVIRLAEENE</sequence>
<dbReference type="AlphaFoldDB" id="A0A943I4Q6"/>
<dbReference type="PANTHER" id="PTHR23159">
    <property type="entry name" value="CENTROSOMAL PROTEIN 2"/>
    <property type="match status" value="1"/>
</dbReference>
<evidence type="ECO:0000256" key="2">
    <source>
        <dbReference type="SAM" id="Phobius"/>
    </source>
</evidence>
<accession>A0A943I4Q6</accession>
<keyword evidence="1" id="KW-0175">Coiled coil</keyword>
<gene>
    <name evidence="3" type="ORF">KHX13_01565</name>
</gene>
<keyword evidence="2" id="KW-1133">Transmembrane helix</keyword>
<keyword evidence="2" id="KW-0812">Transmembrane</keyword>
<reference evidence="3" key="1">
    <citation type="submission" date="2021-02" db="EMBL/GenBank/DDBJ databases">
        <title>Infant gut strain persistence is associated with maternal origin, phylogeny, and functional potential including surface adhesion and iron acquisition.</title>
        <authorList>
            <person name="Lou Y.C."/>
        </authorList>
    </citation>
    <scope>NUCLEOTIDE SEQUENCE</scope>
    <source>
        <strain evidence="3">L3_106_000M1_dasL3_106_000M1_concoct_15</strain>
    </source>
</reference>
<evidence type="ECO:0000256" key="1">
    <source>
        <dbReference type="SAM" id="Coils"/>
    </source>
</evidence>
<dbReference type="EMBL" id="JAGZCZ010000001">
    <property type="protein sequence ID" value="MBS5519023.1"/>
    <property type="molecule type" value="Genomic_DNA"/>
</dbReference>
<feature type="transmembrane region" description="Helical" evidence="2">
    <location>
        <begin position="44"/>
        <end position="65"/>
    </location>
</feature>
<dbReference type="PANTHER" id="PTHR23159:SF31">
    <property type="entry name" value="CENTROSOME-ASSOCIATED PROTEIN CEP250 ISOFORM X1"/>
    <property type="match status" value="1"/>
</dbReference>
<dbReference type="InterPro" id="IPR021435">
    <property type="entry name" value="DUF3084"/>
</dbReference>
<comment type="caution">
    <text evidence="3">The sequence shown here is derived from an EMBL/GenBank/DDBJ whole genome shotgun (WGS) entry which is preliminary data.</text>
</comment>
<protein>
    <submittedName>
        <fullName evidence="3">DUF3084 domain-containing protein</fullName>
    </submittedName>
</protein>
<dbReference type="SUPFAM" id="SSF57997">
    <property type="entry name" value="Tropomyosin"/>
    <property type="match status" value="1"/>
</dbReference>
<organism evidence="3 4">
    <name type="scientific">Acidaminococcus intestini</name>
    <dbReference type="NCBI Taxonomy" id="187327"/>
    <lineage>
        <taxon>Bacteria</taxon>
        <taxon>Bacillati</taxon>
        <taxon>Bacillota</taxon>
        <taxon>Negativicutes</taxon>
        <taxon>Acidaminococcales</taxon>
        <taxon>Acidaminococcaceae</taxon>
        <taxon>Acidaminococcus</taxon>
    </lineage>
</organism>
<name>A0A943I4Q6_9FIRM</name>
<dbReference type="Gene3D" id="1.10.287.1490">
    <property type="match status" value="1"/>
</dbReference>
<evidence type="ECO:0000313" key="4">
    <source>
        <dbReference type="Proteomes" id="UP000754226"/>
    </source>
</evidence>